<sequence length="223" mass="23279">MAFALKASFLRLAAISSASLLLISCGGTPAKNADGTPAEDTGDTKTAFKSVGADIGCGIASILNKDCAKGARTGAKVADKVISWVFRSLKIADGKTVNKEYEAKKATVSKTDIQPMSFTSKVETTDSAPPPPVAPAGSTTTETASEHKEQAPASKPVATSEVKITSNTDLVGYGDKVPVVTQKYALYDEKNKLVSTQTKAGCCERCRALRNRSQGQDSKNGQG</sequence>
<protein>
    <recommendedName>
        <fullName evidence="5">Lipoprotein</fullName>
    </recommendedName>
</protein>
<evidence type="ECO:0000256" key="1">
    <source>
        <dbReference type="SAM" id="MobiDB-lite"/>
    </source>
</evidence>
<evidence type="ECO:0000313" key="4">
    <source>
        <dbReference type="Proteomes" id="UP000739411"/>
    </source>
</evidence>
<keyword evidence="2" id="KW-0732">Signal</keyword>
<evidence type="ECO:0000256" key="2">
    <source>
        <dbReference type="SAM" id="SignalP"/>
    </source>
</evidence>
<accession>A0A935N1X1</accession>
<dbReference type="Proteomes" id="UP000739411">
    <property type="component" value="Unassembled WGS sequence"/>
</dbReference>
<proteinExistence type="predicted"/>
<feature type="chain" id="PRO_5037381763" description="Lipoprotein" evidence="2">
    <location>
        <begin position="34"/>
        <end position="223"/>
    </location>
</feature>
<gene>
    <name evidence="3" type="ORF">IPJ38_06290</name>
</gene>
<feature type="region of interest" description="Disordered" evidence="1">
    <location>
        <begin position="121"/>
        <end position="160"/>
    </location>
</feature>
<organism evidence="3 4">
    <name type="scientific">Candidatus Dechloromonas phosphorivorans</name>
    <dbReference type="NCBI Taxonomy" id="2899244"/>
    <lineage>
        <taxon>Bacteria</taxon>
        <taxon>Pseudomonadati</taxon>
        <taxon>Pseudomonadota</taxon>
        <taxon>Betaproteobacteria</taxon>
        <taxon>Rhodocyclales</taxon>
        <taxon>Azonexaceae</taxon>
        <taxon>Dechloromonas</taxon>
    </lineage>
</organism>
<evidence type="ECO:0000313" key="3">
    <source>
        <dbReference type="EMBL" id="MBK7414770.1"/>
    </source>
</evidence>
<dbReference type="PROSITE" id="PS51257">
    <property type="entry name" value="PROKAR_LIPOPROTEIN"/>
    <property type="match status" value="1"/>
</dbReference>
<feature type="signal peptide" evidence="2">
    <location>
        <begin position="1"/>
        <end position="33"/>
    </location>
</feature>
<dbReference type="AlphaFoldDB" id="A0A935N1X1"/>
<name>A0A935N1X1_9RHOO</name>
<reference evidence="3 4" key="1">
    <citation type="submission" date="2020-10" db="EMBL/GenBank/DDBJ databases">
        <title>Connecting structure to function with the recovery of over 1000 high-quality activated sludge metagenome-assembled genomes encoding full-length rRNA genes using long-read sequencing.</title>
        <authorList>
            <person name="Singleton C.M."/>
            <person name="Petriglieri F."/>
            <person name="Kristensen J.M."/>
            <person name="Kirkegaard R.H."/>
            <person name="Michaelsen T.Y."/>
            <person name="Andersen M.H."/>
            <person name="Karst S.M."/>
            <person name="Dueholm M.S."/>
            <person name="Nielsen P.H."/>
            <person name="Albertsen M."/>
        </authorList>
    </citation>
    <scope>NUCLEOTIDE SEQUENCE [LARGE SCALE GENOMIC DNA]</scope>
    <source>
        <strain evidence="3">EsbW_18-Q3-R4-48_BATAC.463</strain>
    </source>
</reference>
<comment type="caution">
    <text evidence="3">The sequence shown here is derived from an EMBL/GenBank/DDBJ whole genome shotgun (WGS) entry which is preliminary data.</text>
</comment>
<evidence type="ECO:0008006" key="5">
    <source>
        <dbReference type="Google" id="ProtNLM"/>
    </source>
</evidence>
<dbReference type="EMBL" id="JADJMS010000013">
    <property type="protein sequence ID" value="MBK7414770.1"/>
    <property type="molecule type" value="Genomic_DNA"/>
</dbReference>